<dbReference type="PANTHER" id="PTHR47723">
    <property type="entry name" value="OS05G0353850 PROTEIN"/>
    <property type="match status" value="1"/>
</dbReference>
<name>A0ABR0NFS1_GOSAR</name>
<dbReference type="Proteomes" id="UP001358586">
    <property type="component" value="Chromosome 10"/>
</dbReference>
<proteinExistence type="predicted"/>
<reference evidence="2 3" key="1">
    <citation type="submission" date="2023-03" db="EMBL/GenBank/DDBJ databases">
        <title>WGS of Gossypium arboreum.</title>
        <authorList>
            <person name="Yu D."/>
        </authorList>
    </citation>
    <scope>NUCLEOTIDE SEQUENCE [LARGE SCALE GENOMIC DNA]</scope>
    <source>
        <tissue evidence="2">Leaf</tissue>
    </source>
</reference>
<evidence type="ECO:0000313" key="2">
    <source>
        <dbReference type="EMBL" id="KAK5793476.1"/>
    </source>
</evidence>
<dbReference type="PANTHER" id="PTHR47723:SF19">
    <property type="entry name" value="POLYNUCLEOTIDYL TRANSFERASE, RIBONUCLEASE H-LIKE SUPERFAMILY PROTEIN"/>
    <property type="match status" value="1"/>
</dbReference>
<protein>
    <recommendedName>
        <fullName evidence="1">RNase H type-1 domain-containing protein</fullName>
    </recommendedName>
</protein>
<keyword evidence="3" id="KW-1185">Reference proteome</keyword>
<dbReference type="Pfam" id="PF13456">
    <property type="entry name" value="RVT_3"/>
    <property type="match status" value="1"/>
</dbReference>
<comment type="caution">
    <text evidence="2">The sequence shown here is derived from an EMBL/GenBank/DDBJ whole genome shotgun (WGS) entry which is preliminary data.</text>
</comment>
<dbReference type="InterPro" id="IPR002156">
    <property type="entry name" value="RNaseH_domain"/>
</dbReference>
<dbReference type="InterPro" id="IPR053151">
    <property type="entry name" value="RNase_H-like"/>
</dbReference>
<feature type="domain" description="RNase H type-1" evidence="1">
    <location>
        <begin position="52"/>
        <end position="114"/>
    </location>
</feature>
<evidence type="ECO:0000313" key="3">
    <source>
        <dbReference type="Proteomes" id="UP001358586"/>
    </source>
</evidence>
<accession>A0ABR0NFS1</accession>
<organism evidence="2 3">
    <name type="scientific">Gossypium arboreum</name>
    <name type="common">Tree cotton</name>
    <name type="synonym">Gossypium nanking</name>
    <dbReference type="NCBI Taxonomy" id="29729"/>
    <lineage>
        <taxon>Eukaryota</taxon>
        <taxon>Viridiplantae</taxon>
        <taxon>Streptophyta</taxon>
        <taxon>Embryophyta</taxon>
        <taxon>Tracheophyta</taxon>
        <taxon>Spermatophyta</taxon>
        <taxon>Magnoliopsida</taxon>
        <taxon>eudicotyledons</taxon>
        <taxon>Gunneridae</taxon>
        <taxon>Pentapetalae</taxon>
        <taxon>rosids</taxon>
        <taxon>malvids</taxon>
        <taxon>Malvales</taxon>
        <taxon>Malvaceae</taxon>
        <taxon>Malvoideae</taxon>
        <taxon>Gossypium</taxon>
    </lineage>
</organism>
<evidence type="ECO:0000259" key="1">
    <source>
        <dbReference type="Pfam" id="PF13456"/>
    </source>
</evidence>
<dbReference type="EMBL" id="JARKNE010000010">
    <property type="protein sequence ID" value="KAK5793476.1"/>
    <property type="molecule type" value="Genomic_DNA"/>
</dbReference>
<sequence length="146" mass="16529">MGTNKRSKQSSNTANLSDNTWAILSMDRAVARDSGYAATGGIAQNYEGNWIGYRQILFLTDNHEVAQTLPDLDLEDYGITVLRMTQRIMKAEGVWKIKHIPRTRNLVADCLAKLSLNWKSRLQVFNEAPKEIIDLLQEDKDNGCLM</sequence>
<gene>
    <name evidence="2" type="ORF">PVK06_034625</name>
</gene>